<dbReference type="Proteomes" id="UP000075243">
    <property type="component" value="Unassembled WGS sequence"/>
</dbReference>
<sequence length="384" mass="43064">MATRLQFENCCEVGVFSKLTNAYCLVAIGGSENFYRKQEWASLAPYHHRPSCNEAFVCGRSCNEAFVYGGVRLRHRSQRRRRAFAAAETCVRSGGDARSLRRSCAFVEAEMGVPMVRRETQKRENGGGSSRAGKLHLQSLMTPWVEPFQHFFILLLGFDLLICSSMNWSFMIIRGCYFPLLWHISIVSTLLVILIICCDFVLTFGLMVLYPFAMAIAEELQHLRNSLPDQVLVQRIDERLTALGNCIACNDHVALTHIDLDKETEDMIADVLKVEVFRQTIASNIIVGSYCTFSNRGGLVHPHTSIEELEELSTLLDVPLVAGTVNRGSELLAAGMTVNDWIAFCGSDTTATELSVIESIFKLREVQPGVTMHEMRKSLFDSFL</sequence>
<feature type="transmembrane region" description="Helical" evidence="4">
    <location>
        <begin position="151"/>
        <end position="173"/>
    </location>
</feature>
<keyword evidence="2 3" id="KW-0648">Protein biosynthesis</keyword>
<dbReference type="AlphaFoldDB" id="A0A151S556"/>
<protein>
    <recommendedName>
        <fullName evidence="3">Eukaryotic translation initiation factor 6</fullName>
        <shortName evidence="3">eIF-6</shortName>
    </recommendedName>
</protein>
<comment type="subunit">
    <text evidence="3">Monomer. Associates with the 60S ribosomal subunit.</text>
</comment>
<feature type="transmembrane region" description="Helical" evidence="4">
    <location>
        <begin position="180"/>
        <end position="213"/>
    </location>
</feature>
<dbReference type="GO" id="GO:0005730">
    <property type="term" value="C:nucleolus"/>
    <property type="evidence" value="ECO:0007669"/>
    <property type="project" value="UniProtKB-SubCell"/>
</dbReference>
<organism evidence="5 6">
    <name type="scientific">Cajanus cajan</name>
    <name type="common">Pigeon pea</name>
    <name type="synonym">Cajanus indicus</name>
    <dbReference type="NCBI Taxonomy" id="3821"/>
    <lineage>
        <taxon>Eukaryota</taxon>
        <taxon>Viridiplantae</taxon>
        <taxon>Streptophyta</taxon>
        <taxon>Embryophyta</taxon>
        <taxon>Tracheophyta</taxon>
        <taxon>Spermatophyta</taxon>
        <taxon>Magnoliopsida</taxon>
        <taxon>eudicotyledons</taxon>
        <taxon>Gunneridae</taxon>
        <taxon>Pentapetalae</taxon>
        <taxon>rosids</taxon>
        <taxon>fabids</taxon>
        <taxon>Fabales</taxon>
        <taxon>Fabaceae</taxon>
        <taxon>Papilionoideae</taxon>
        <taxon>50 kb inversion clade</taxon>
        <taxon>NPAAA clade</taxon>
        <taxon>indigoferoid/millettioid clade</taxon>
        <taxon>Phaseoleae</taxon>
        <taxon>Cajanus</taxon>
    </lineage>
</organism>
<reference evidence="5" key="1">
    <citation type="journal article" date="2012" name="Nat. Biotechnol.">
        <title>Draft genome sequence of pigeonpea (Cajanus cajan), an orphan legume crop of resource-poor farmers.</title>
        <authorList>
            <person name="Varshney R.K."/>
            <person name="Chen W."/>
            <person name="Li Y."/>
            <person name="Bharti A.K."/>
            <person name="Saxena R.K."/>
            <person name="Schlueter J.A."/>
            <person name="Donoghue M.T."/>
            <person name="Azam S."/>
            <person name="Fan G."/>
            <person name="Whaley A.M."/>
            <person name="Farmer A.D."/>
            <person name="Sheridan J."/>
            <person name="Iwata A."/>
            <person name="Tuteja R."/>
            <person name="Penmetsa R.V."/>
            <person name="Wu W."/>
            <person name="Upadhyaya H.D."/>
            <person name="Yang S.P."/>
            <person name="Shah T."/>
            <person name="Saxena K.B."/>
            <person name="Michael T."/>
            <person name="McCombie W.R."/>
            <person name="Yang B."/>
            <person name="Zhang G."/>
            <person name="Yang H."/>
            <person name="Wang J."/>
            <person name="Spillane C."/>
            <person name="Cook D.R."/>
            <person name="May G.D."/>
            <person name="Xu X."/>
            <person name="Jackson S.A."/>
        </authorList>
    </citation>
    <scope>NUCLEOTIDE SEQUENCE [LARGE SCALE GENOMIC DNA]</scope>
</reference>
<evidence type="ECO:0000256" key="3">
    <source>
        <dbReference type="HAMAP-Rule" id="MF_03132"/>
    </source>
</evidence>
<evidence type="ECO:0000256" key="4">
    <source>
        <dbReference type="SAM" id="Phobius"/>
    </source>
</evidence>
<keyword evidence="3" id="KW-0963">Cytoplasm</keyword>
<dbReference type="PANTHER" id="PTHR10784">
    <property type="entry name" value="TRANSLATION INITIATION FACTOR 6"/>
    <property type="match status" value="1"/>
</dbReference>
<dbReference type="InterPro" id="IPR002769">
    <property type="entry name" value="eIF6"/>
</dbReference>
<dbReference type="GO" id="GO:0005737">
    <property type="term" value="C:cytoplasm"/>
    <property type="evidence" value="ECO:0007669"/>
    <property type="project" value="UniProtKB-SubCell"/>
</dbReference>
<dbReference type="NCBIfam" id="TIGR00323">
    <property type="entry name" value="eIF-6"/>
    <property type="match status" value="1"/>
</dbReference>
<comment type="function">
    <text evidence="3">Binds to the 60S ribosomal subunit and prevents its association with the 40S ribosomal subunit to form the 80S initiation complex in the cytoplasm. May also be involved in ribosome biogenesis.</text>
</comment>
<dbReference type="SUPFAM" id="SSF55909">
    <property type="entry name" value="Pentein"/>
    <property type="match status" value="2"/>
</dbReference>
<dbReference type="EMBL" id="KQ483466">
    <property type="protein sequence ID" value="KYP49904.1"/>
    <property type="molecule type" value="Genomic_DNA"/>
</dbReference>
<keyword evidence="1 3" id="KW-0396">Initiation factor</keyword>
<comment type="similarity">
    <text evidence="3">Belongs to the eIF-6 family.</text>
</comment>
<dbReference type="SMART" id="SM00654">
    <property type="entry name" value="eIF6"/>
    <property type="match status" value="1"/>
</dbReference>
<dbReference type="HAMAP" id="MF_00032">
    <property type="entry name" value="eIF_6"/>
    <property type="match status" value="1"/>
</dbReference>
<dbReference type="GO" id="GO:0042273">
    <property type="term" value="P:ribosomal large subunit biogenesis"/>
    <property type="evidence" value="ECO:0007669"/>
    <property type="project" value="UniProtKB-UniRule"/>
</dbReference>
<proteinExistence type="inferred from homology"/>
<evidence type="ECO:0000256" key="2">
    <source>
        <dbReference type="ARBA" id="ARBA00022917"/>
    </source>
</evidence>
<evidence type="ECO:0000313" key="5">
    <source>
        <dbReference type="EMBL" id="KYP49904.1"/>
    </source>
</evidence>
<dbReference type="Pfam" id="PF01912">
    <property type="entry name" value="eIF-6"/>
    <property type="match status" value="1"/>
</dbReference>
<accession>A0A151S556</accession>
<keyword evidence="3" id="KW-0690">Ribosome biogenesis</keyword>
<dbReference type="GO" id="GO:0043023">
    <property type="term" value="F:ribosomal large subunit binding"/>
    <property type="evidence" value="ECO:0007669"/>
    <property type="project" value="UniProtKB-UniRule"/>
</dbReference>
<keyword evidence="4" id="KW-0472">Membrane</keyword>
<dbReference type="GO" id="GO:0003743">
    <property type="term" value="F:translation initiation factor activity"/>
    <property type="evidence" value="ECO:0007669"/>
    <property type="project" value="UniProtKB-UniRule"/>
</dbReference>
<keyword evidence="4" id="KW-1133">Transmembrane helix</keyword>
<comment type="subcellular location">
    <subcellularLocation>
        <location evidence="3">Cytoplasm</location>
    </subcellularLocation>
    <subcellularLocation>
        <location evidence="3">Nucleus</location>
        <location evidence="3">Nucleolus</location>
    </subcellularLocation>
    <text evidence="3">Shuttles between cytoplasm and nucleus/nucleolus.</text>
</comment>
<dbReference type="Gene3D" id="3.75.10.10">
    <property type="entry name" value="L-arginine/glycine Amidinotransferase, Chain A"/>
    <property type="match status" value="2"/>
</dbReference>
<name>A0A151S556_CAJCA</name>
<keyword evidence="4" id="KW-0812">Transmembrane</keyword>
<evidence type="ECO:0000313" key="6">
    <source>
        <dbReference type="Proteomes" id="UP000075243"/>
    </source>
</evidence>
<dbReference type="Gramene" id="C.cajan_27407.t">
    <property type="protein sequence ID" value="C.cajan_27407.t"/>
    <property type="gene ID" value="C.cajan_27407"/>
</dbReference>
<dbReference type="STRING" id="3821.A0A151S556"/>
<keyword evidence="3" id="KW-0539">Nucleus</keyword>
<evidence type="ECO:0000256" key="1">
    <source>
        <dbReference type="ARBA" id="ARBA00022540"/>
    </source>
</evidence>
<dbReference type="GO" id="GO:0042256">
    <property type="term" value="P:cytosolic ribosome assembly"/>
    <property type="evidence" value="ECO:0007669"/>
    <property type="project" value="UniProtKB-UniRule"/>
</dbReference>
<keyword evidence="6" id="KW-1185">Reference proteome</keyword>
<gene>
    <name evidence="3" type="primary">EIF6</name>
    <name evidence="5" type="ORF">KK1_028295</name>
</gene>